<gene>
    <name evidence="9" type="ORF">DOS84_00345</name>
</gene>
<sequence>MELVAKPNKYELGEMLLEIGSLLMVSGANTERVKVTISRIAGAFCCDSDLMITNHALMITLTYKDNIKTFTSVKWVPNMHLNFNLISDISTMSWKIVEEKWSVERINKEMKLLDRKPLYPRFAVLFLVALAGASFCRLFGGGLIEMILCFSGSFLGLFVRQETMKLKFNFYVCIFFAALTSSFLVGLYSFLNPEGEFIHALSTSVLFLIPGVPMINSFSDLIDGNILNGTTRGVNVLVIAFAIALGLMVSLLIFNLH</sequence>
<evidence type="ECO:0000256" key="7">
    <source>
        <dbReference type="SAM" id="Phobius"/>
    </source>
</evidence>
<protein>
    <submittedName>
        <fullName evidence="9">Threonine/serine exporter</fullName>
    </submittedName>
</protein>
<feature type="transmembrane region" description="Helical" evidence="7">
    <location>
        <begin position="236"/>
        <end position="256"/>
    </location>
</feature>
<comment type="subcellular location">
    <subcellularLocation>
        <location evidence="1">Cell membrane</location>
        <topology evidence="1">Multi-pass membrane protein</topology>
    </subcellularLocation>
</comment>
<comment type="caution">
    <text evidence="9">The sequence shown here is derived from an EMBL/GenBank/DDBJ whole genome shotgun (WGS) entry which is preliminary data.</text>
</comment>
<evidence type="ECO:0000313" key="10">
    <source>
        <dbReference type="Proteomes" id="UP000249177"/>
    </source>
</evidence>
<reference evidence="9 10" key="1">
    <citation type="submission" date="2018-06" db="EMBL/GenBank/DDBJ databases">
        <title>Flavobacterium sp IMCC34762, genome.</title>
        <authorList>
            <person name="Joung Y."/>
            <person name="Cho J."/>
            <person name="Song J."/>
        </authorList>
    </citation>
    <scope>NUCLEOTIDE SEQUENCE [LARGE SCALE GENOMIC DNA]</scope>
    <source>
        <strain evidence="9 10">IMCC34762</strain>
    </source>
</reference>
<keyword evidence="3 7" id="KW-0812">Transmembrane</keyword>
<dbReference type="GO" id="GO:0005886">
    <property type="term" value="C:plasma membrane"/>
    <property type="evidence" value="ECO:0007669"/>
    <property type="project" value="UniProtKB-SubCell"/>
</dbReference>
<evidence type="ECO:0000256" key="5">
    <source>
        <dbReference type="ARBA" id="ARBA00023136"/>
    </source>
</evidence>
<dbReference type="InterPro" id="IPR050539">
    <property type="entry name" value="ThrE_Dicarb/AminoAcid_Exp"/>
</dbReference>
<evidence type="ECO:0000313" key="9">
    <source>
        <dbReference type="EMBL" id="PZX95054.1"/>
    </source>
</evidence>
<evidence type="ECO:0000256" key="6">
    <source>
        <dbReference type="ARBA" id="ARBA00034125"/>
    </source>
</evidence>
<dbReference type="PANTHER" id="PTHR34390:SF2">
    <property type="entry name" value="SUCCINATE TRANSPORTER SUBUNIT YJJP-RELATED"/>
    <property type="match status" value="1"/>
</dbReference>
<feature type="domain" description="Threonine/serine exporter-like N-terminal" evidence="8">
    <location>
        <begin position="15"/>
        <end position="252"/>
    </location>
</feature>
<feature type="transmembrane region" description="Helical" evidence="7">
    <location>
        <begin position="141"/>
        <end position="159"/>
    </location>
</feature>
<name>A0A2W7U005_9FLAO</name>
<dbReference type="GO" id="GO:0015744">
    <property type="term" value="P:succinate transport"/>
    <property type="evidence" value="ECO:0007669"/>
    <property type="project" value="TreeGrafter"/>
</dbReference>
<dbReference type="Pfam" id="PF06738">
    <property type="entry name" value="ThrE"/>
    <property type="match status" value="1"/>
</dbReference>
<dbReference type="OrthoDB" id="9813917at2"/>
<feature type="transmembrane region" description="Helical" evidence="7">
    <location>
        <begin position="171"/>
        <end position="191"/>
    </location>
</feature>
<evidence type="ECO:0000256" key="2">
    <source>
        <dbReference type="ARBA" id="ARBA00022475"/>
    </source>
</evidence>
<keyword evidence="10" id="KW-1185">Reference proteome</keyword>
<dbReference type="Proteomes" id="UP000249177">
    <property type="component" value="Unassembled WGS sequence"/>
</dbReference>
<keyword evidence="4 7" id="KW-1133">Transmembrane helix</keyword>
<dbReference type="InterPro" id="IPR010619">
    <property type="entry name" value="ThrE-like_N"/>
</dbReference>
<dbReference type="AlphaFoldDB" id="A0A2W7U005"/>
<dbReference type="EMBL" id="QKXH01000001">
    <property type="protein sequence ID" value="PZX95054.1"/>
    <property type="molecule type" value="Genomic_DNA"/>
</dbReference>
<feature type="transmembrane region" description="Helical" evidence="7">
    <location>
        <begin position="197"/>
        <end position="215"/>
    </location>
</feature>
<feature type="transmembrane region" description="Helical" evidence="7">
    <location>
        <begin position="118"/>
        <end position="135"/>
    </location>
</feature>
<proteinExistence type="inferred from homology"/>
<evidence type="ECO:0000256" key="4">
    <source>
        <dbReference type="ARBA" id="ARBA00022989"/>
    </source>
</evidence>
<dbReference type="RefSeq" id="WP_111408129.1">
    <property type="nucleotide sequence ID" value="NZ_QKXH01000001.1"/>
</dbReference>
<comment type="similarity">
    <text evidence="6">Belongs to the ThrE exporter (TC 2.A.79) family.</text>
</comment>
<organism evidence="9 10">
    <name type="scientific">Flavobacterium aquariorum</name>
    <dbReference type="NCBI Taxonomy" id="2217670"/>
    <lineage>
        <taxon>Bacteria</taxon>
        <taxon>Pseudomonadati</taxon>
        <taxon>Bacteroidota</taxon>
        <taxon>Flavobacteriia</taxon>
        <taxon>Flavobacteriales</taxon>
        <taxon>Flavobacteriaceae</taxon>
        <taxon>Flavobacterium</taxon>
    </lineage>
</organism>
<dbReference type="PANTHER" id="PTHR34390">
    <property type="entry name" value="UPF0442 PROTEIN YJJB-RELATED"/>
    <property type="match status" value="1"/>
</dbReference>
<evidence type="ECO:0000256" key="1">
    <source>
        <dbReference type="ARBA" id="ARBA00004651"/>
    </source>
</evidence>
<accession>A0A2W7U005</accession>
<evidence type="ECO:0000259" key="8">
    <source>
        <dbReference type="Pfam" id="PF06738"/>
    </source>
</evidence>
<keyword evidence="2" id="KW-1003">Cell membrane</keyword>
<dbReference type="GO" id="GO:0022857">
    <property type="term" value="F:transmembrane transporter activity"/>
    <property type="evidence" value="ECO:0007669"/>
    <property type="project" value="InterPro"/>
</dbReference>
<evidence type="ECO:0000256" key="3">
    <source>
        <dbReference type="ARBA" id="ARBA00022692"/>
    </source>
</evidence>
<keyword evidence="5 7" id="KW-0472">Membrane</keyword>